<comment type="caution">
    <text evidence="1">The sequence shown here is derived from an EMBL/GenBank/DDBJ whole genome shotgun (WGS) entry which is preliminary data.</text>
</comment>
<evidence type="ECO:0000313" key="2">
    <source>
        <dbReference type="Proteomes" id="UP000623467"/>
    </source>
</evidence>
<reference evidence="1" key="1">
    <citation type="submission" date="2020-05" db="EMBL/GenBank/DDBJ databases">
        <title>Mycena genomes resolve the evolution of fungal bioluminescence.</title>
        <authorList>
            <person name="Tsai I.J."/>
        </authorList>
    </citation>
    <scope>NUCLEOTIDE SEQUENCE</scope>
    <source>
        <strain evidence="1">160909Yilan</strain>
    </source>
</reference>
<dbReference type="Proteomes" id="UP000623467">
    <property type="component" value="Unassembled WGS sequence"/>
</dbReference>
<protein>
    <recommendedName>
        <fullName evidence="3">F-box domain-containing protein</fullName>
    </recommendedName>
</protein>
<proteinExistence type="predicted"/>
<name>A0A8H7CHY1_9AGAR</name>
<organism evidence="1 2">
    <name type="scientific">Mycena sanguinolenta</name>
    <dbReference type="NCBI Taxonomy" id="230812"/>
    <lineage>
        <taxon>Eukaryota</taxon>
        <taxon>Fungi</taxon>
        <taxon>Dikarya</taxon>
        <taxon>Basidiomycota</taxon>
        <taxon>Agaricomycotina</taxon>
        <taxon>Agaricomycetes</taxon>
        <taxon>Agaricomycetidae</taxon>
        <taxon>Agaricales</taxon>
        <taxon>Marasmiineae</taxon>
        <taxon>Mycenaceae</taxon>
        <taxon>Mycena</taxon>
    </lineage>
</organism>
<gene>
    <name evidence="1" type="ORF">MSAN_02293400</name>
</gene>
<sequence>MLLPEDIFSRVVDAVAATNPRSLRAMALVCRQAHALIKRRWFRVLCVQDGWARREERRTGFPRVTYDRFVELLWRRPDEMERVQHLHIRTARRGDVLRPVLEGCPGLTTLWLQHRCPGPQPSIVGLDRLRHLRELTMSTFRFLGEGRVGDLVLPTVTHLHFAPVPVGEPLHLPALLAALPHLTHVGFEQDTHRGCPRAVAESSDACRVVVLATSAAGCEDHPRIVYVHRSCRSPEWGQRGMSDQWAILDHVLAARDQGQQLGTPTSVFRHAHTGGRVH</sequence>
<dbReference type="SUPFAM" id="SSF52047">
    <property type="entry name" value="RNI-like"/>
    <property type="match status" value="1"/>
</dbReference>
<accession>A0A8H7CHY1</accession>
<evidence type="ECO:0008006" key="3">
    <source>
        <dbReference type="Google" id="ProtNLM"/>
    </source>
</evidence>
<dbReference type="AlphaFoldDB" id="A0A8H7CHY1"/>
<keyword evidence="2" id="KW-1185">Reference proteome</keyword>
<dbReference type="EMBL" id="JACAZH010000036">
    <property type="protein sequence ID" value="KAF7336612.1"/>
    <property type="molecule type" value="Genomic_DNA"/>
</dbReference>
<evidence type="ECO:0000313" key="1">
    <source>
        <dbReference type="EMBL" id="KAF7336612.1"/>
    </source>
</evidence>